<dbReference type="SUPFAM" id="SSF101576">
    <property type="entry name" value="Supernatant protein factor (SPF), C-terminal domain"/>
    <property type="match status" value="1"/>
</dbReference>
<sequence length="155" mass="17062">MVCTLIFSIFMSGCIDGGNGSDTYSSSSTGSSSSSTPQVETVYVPKHYNNALVNQVYSVSAGDNKYLSVYLNPDGKSNYQVYGSMTETADDTSGVQFYIVGPDGSTYVNTGEKVRSYSFNIRPMTAGNYYFYLDNSNTLMTNKLPKLVIYEEYDQ</sequence>
<name>A0A7J9NR46_METMI</name>
<dbReference type="InterPro" id="IPR036598">
    <property type="entry name" value="GOLD_dom_sf"/>
</dbReference>
<comment type="caution">
    <text evidence="1">The sequence shown here is derived from an EMBL/GenBank/DDBJ whole genome shotgun (WGS) entry which is preliminary data.</text>
</comment>
<dbReference type="AlphaFoldDB" id="A0A7J9NR46"/>
<evidence type="ECO:0000313" key="2">
    <source>
        <dbReference type="Proteomes" id="UP000571854"/>
    </source>
</evidence>
<dbReference type="EMBL" id="JACDUJ010000001">
    <property type="protein sequence ID" value="MBA2847539.1"/>
    <property type="molecule type" value="Genomic_DNA"/>
</dbReference>
<dbReference type="Proteomes" id="UP000571854">
    <property type="component" value="Unassembled WGS sequence"/>
</dbReference>
<reference evidence="1 2" key="1">
    <citation type="submission" date="2020-07" db="EMBL/GenBank/DDBJ databases">
        <title>Genomic Encyclopedia of Type Strains, Phase IV (KMG-V): Genome sequencing to study the core and pangenomes of soil and plant-associated prokaryotes.</title>
        <authorList>
            <person name="Whitman W."/>
        </authorList>
    </citation>
    <scope>NUCLEOTIDE SEQUENCE [LARGE SCALE GENOMIC DNA]</scope>
    <source>
        <strain evidence="1 2">A5</strain>
    </source>
</reference>
<dbReference type="RefSeq" id="WP_181492617.1">
    <property type="nucleotide sequence ID" value="NZ_JACDUJ010000001.1"/>
</dbReference>
<proteinExistence type="predicted"/>
<evidence type="ECO:0000313" key="1">
    <source>
        <dbReference type="EMBL" id="MBA2847539.1"/>
    </source>
</evidence>
<gene>
    <name evidence="1" type="ORF">HNP88_001723</name>
</gene>
<accession>A0A7J9NR46</accession>
<protein>
    <submittedName>
        <fullName evidence="1">Uncharacterized protein</fullName>
    </submittedName>
</protein>
<organism evidence="1 2">
    <name type="scientific">Methanococcus maripaludis</name>
    <name type="common">Methanococcus deltae</name>
    <dbReference type="NCBI Taxonomy" id="39152"/>
    <lineage>
        <taxon>Archaea</taxon>
        <taxon>Methanobacteriati</taxon>
        <taxon>Methanobacteriota</taxon>
        <taxon>Methanomada group</taxon>
        <taxon>Methanococci</taxon>
        <taxon>Methanococcales</taxon>
        <taxon>Methanococcaceae</taxon>
        <taxon>Methanococcus</taxon>
    </lineage>
</organism>